<name>A0ACB7SZT1_HYAAI</name>
<dbReference type="Proteomes" id="UP000821845">
    <property type="component" value="Chromosome 11"/>
</dbReference>
<protein>
    <submittedName>
        <fullName evidence="1">Uncharacterized protein</fullName>
    </submittedName>
</protein>
<reference evidence="1" key="1">
    <citation type="submission" date="2020-05" db="EMBL/GenBank/DDBJ databases">
        <title>Large-scale comparative analyses of tick genomes elucidate their genetic diversity and vector capacities.</title>
        <authorList>
            <person name="Jia N."/>
            <person name="Wang J."/>
            <person name="Shi W."/>
            <person name="Du L."/>
            <person name="Sun Y."/>
            <person name="Zhan W."/>
            <person name="Jiang J."/>
            <person name="Wang Q."/>
            <person name="Zhang B."/>
            <person name="Ji P."/>
            <person name="Sakyi L.B."/>
            <person name="Cui X."/>
            <person name="Yuan T."/>
            <person name="Jiang B."/>
            <person name="Yang W."/>
            <person name="Lam T.T.-Y."/>
            <person name="Chang Q."/>
            <person name="Ding S."/>
            <person name="Wang X."/>
            <person name="Zhu J."/>
            <person name="Ruan X."/>
            <person name="Zhao L."/>
            <person name="Wei J."/>
            <person name="Que T."/>
            <person name="Du C."/>
            <person name="Cheng J."/>
            <person name="Dai P."/>
            <person name="Han X."/>
            <person name="Huang E."/>
            <person name="Gao Y."/>
            <person name="Liu J."/>
            <person name="Shao H."/>
            <person name="Ye R."/>
            <person name="Li L."/>
            <person name="Wei W."/>
            <person name="Wang X."/>
            <person name="Wang C."/>
            <person name="Yang T."/>
            <person name="Huo Q."/>
            <person name="Li W."/>
            <person name="Guo W."/>
            <person name="Chen H."/>
            <person name="Zhou L."/>
            <person name="Ni X."/>
            <person name="Tian J."/>
            <person name="Zhou Y."/>
            <person name="Sheng Y."/>
            <person name="Liu T."/>
            <person name="Pan Y."/>
            <person name="Xia L."/>
            <person name="Li J."/>
            <person name="Zhao F."/>
            <person name="Cao W."/>
        </authorList>
    </citation>
    <scope>NUCLEOTIDE SEQUENCE</scope>
    <source>
        <strain evidence="1">Hyas-2018</strain>
    </source>
</reference>
<evidence type="ECO:0000313" key="2">
    <source>
        <dbReference type="Proteomes" id="UP000821845"/>
    </source>
</evidence>
<proteinExistence type="predicted"/>
<organism evidence="1 2">
    <name type="scientific">Hyalomma asiaticum</name>
    <name type="common">Tick</name>
    <dbReference type="NCBI Taxonomy" id="266040"/>
    <lineage>
        <taxon>Eukaryota</taxon>
        <taxon>Metazoa</taxon>
        <taxon>Ecdysozoa</taxon>
        <taxon>Arthropoda</taxon>
        <taxon>Chelicerata</taxon>
        <taxon>Arachnida</taxon>
        <taxon>Acari</taxon>
        <taxon>Parasitiformes</taxon>
        <taxon>Ixodida</taxon>
        <taxon>Ixodoidea</taxon>
        <taxon>Ixodidae</taxon>
        <taxon>Hyalomminae</taxon>
        <taxon>Hyalomma</taxon>
    </lineage>
</organism>
<keyword evidence="2" id="KW-1185">Reference proteome</keyword>
<evidence type="ECO:0000313" key="1">
    <source>
        <dbReference type="EMBL" id="KAH6940697.1"/>
    </source>
</evidence>
<sequence length="102" mass="11260">MASTIRRACWRSDAAIADRSHHSWTARPPTTPAYPWVTAGTAMLKRLSVRITDSIIEATVKVLAYEYKPVRKDDLFVPKRSSGAAHGDAMCPLHGGPTRRTV</sequence>
<comment type="caution">
    <text evidence="1">The sequence shown here is derived from an EMBL/GenBank/DDBJ whole genome shotgun (WGS) entry which is preliminary data.</text>
</comment>
<accession>A0ACB7SZT1</accession>
<gene>
    <name evidence="1" type="ORF">HPB50_005256</name>
</gene>
<dbReference type="EMBL" id="CM023491">
    <property type="protein sequence ID" value="KAH6940697.1"/>
    <property type="molecule type" value="Genomic_DNA"/>
</dbReference>